<evidence type="ECO:0000259" key="1">
    <source>
        <dbReference type="PROSITE" id="PS51382"/>
    </source>
</evidence>
<gene>
    <name evidence="2" type="ORF">CSSPTR1EN2_LOCUS6731</name>
</gene>
<sequence>VCERPVLHNGNQQAGPKSSITFQASTFERLLDKQLSKINKFFNRSHQEYIATMNELDAMSHQEGFWIETDLDFRRCLRNLAAKMELLANFCYLNHSGN</sequence>
<keyword evidence="3" id="KW-1185">Reference proteome</keyword>
<proteinExistence type="predicted"/>
<evidence type="ECO:0000313" key="3">
    <source>
        <dbReference type="Proteomes" id="UP001497512"/>
    </source>
</evidence>
<accession>A0ABP0TRB3</accession>
<protein>
    <recommendedName>
        <fullName evidence="1">SPX domain-containing protein</fullName>
    </recommendedName>
</protein>
<dbReference type="InterPro" id="IPR004331">
    <property type="entry name" value="SPX_dom"/>
</dbReference>
<feature type="non-terminal residue" evidence="2">
    <location>
        <position position="1"/>
    </location>
</feature>
<dbReference type="Proteomes" id="UP001497512">
    <property type="component" value="Chromosome 14"/>
</dbReference>
<dbReference type="EMBL" id="OZ019906">
    <property type="protein sequence ID" value="CAK9203127.1"/>
    <property type="molecule type" value="Genomic_DNA"/>
</dbReference>
<organism evidence="2 3">
    <name type="scientific">Sphagnum troendelagicum</name>
    <dbReference type="NCBI Taxonomy" id="128251"/>
    <lineage>
        <taxon>Eukaryota</taxon>
        <taxon>Viridiplantae</taxon>
        <taxon>Streptophyta</taxon>
        <taxon>Embryophyta</taxon>
        <taxon>Bryophyta</taxon>
        <taxon>Sphagnophytina</taxon>
        <taxon>Sphagnopsida</taxon>
        <taxon>Sphagnales</taxon>
        <taxon>Sphagnaceae</taxon>
        <taxon>Sphagnum</taxon>
    </lineage>
</organism>
<evidence type="ECO:0000313" key="2">
    <source>
        <dbReference type="EMBL" id="CAK9203127.1"/>
    </source>
</evidence>
<reference evidence="2" key="1">
    <citation type="submission" date="2024-02" db="EMBL/GenBank/DDBJ databases">
        <authorList>
            <consortium name="ELIXIR-Norway"/>
            <consortium name="Elixir Norway"/>
        </authorList>
    </citation>
    <scope>NUCLEOTIDE SEQUENCE</scope>
</reference>
<feature type="domain" description="SPX" evidence="1">
    <location>
        <begin position="1"/>
        <end position="98"/>
    </location>
</feature>
<dbReference type="PROSITE" id="PS51382">
    <property type="entry name" value="SPX"/>
    <property type="match status" value="1"/>
</dbReference>
<name>A0ABP0TRB3_9BRYO</name>